<evidence type="ECO:0000313" key="2">
    <source>
        <dbReference type="Proteomes" id="UP000216345"/>
    </source>
</evidence>
<gene>
    <name evidence="1" type="ORF">CEV32_4905</name>
</gene>
<sequence length="178" mass="19688">MSNMLIRQSVSVRDATRSTGRRIMQGYVSNGLAIVEHEIVDELKTDQAIARWIDGGRRGERPGEQVTAGLILVHENSGYVLTPVGWLLPSRNAAATCIRRLVNRFGNLFEGGVNSIQSLSSAVCQAQRDAGAITGRHHQLRQMDALFDEAEYQRKLAELRTIKQPVHHGASPYQEAAE</sequence>
<keyword evidence="2" id="KW-1185">Reference proteome</keyword>
<name>A0A256FLH7_9HYPH</name>
<dbReference type="RefSeq" id="WP_094576445.1">
    <property type="nucleotide sequence ID" value="NZ_JBHEEL010000009.1"/>
</dbReference>
<proteinExistence type="predicted"/>
<comment type="caution">
    <text evidence="1">The sequence shown here is derived from an EMBL/GenBank/DDBJ whole genome shotgun (WGS) entry which is preliminary data.</text>
</comment>
<dbReference type="AlphaFoldDB" id="A0A256FLH7"/>
<accession>A0A256FLH7</accession>
<dbReference type="EMBL" id="NNRK01000025">
    <property type="protein sequence ID" value="OYR15628.1"/>
    <property type="molecule type" value="Genomic_DNA"/>
</dbReference>
<protein>
    <submittedName>
        <fullName evidence="1">Uncharacterized protein</fullName>
    </submittedName>
</protein>
<organism evidence="1 2">
    <name type="scientific">Brucella rhizosphaerae</name>
    <dbReference type="NCBI Taxonomy" id="571254"/>
    <lineage>
        <taxon>Bacteria</taxon>
        <taxon>Pseudomonadati</taxon>
        <taxon>Pseudomonadota</taxon>
        <taxon>Alphaproteobacteria</taxon>
        <taxon>Hyphomicrobiales</taxon>
        <taxon>Brucellaceae</taxon>
        <taxon>Brucella/Ochrobactrum group</taxon>
        <taxon>Brucella</taxon>
    </lineage>
</organism>
<dbReference type="Proteomes" id="UP000216345">
    <property type="component" value="Unassembled WGS sequence"/>
</dbReference>
<evidence type="ECO:0000313" key="1">
    <source>
        <dbReference type="EMBL" id="OYR15628.1"/>
    </source>
</evidence>
<dbReference type="OrthoDB" id="8442069at2"/>
<reference evidence="1 2" key="1">
    <citation type="submission" date="2017-07" db="EMBL/GenBank/DDBJ databases">
        <title>Phylogenetic study on the rhizospheric bacterium Ochrobactrum sp. A44.</title>
        <authorList>
            <person name="Krzyzanowska D.M."/>
            <person name="Ossowicki A."/>
            <person name="Rajewska M."/>
            <person name="Maciag T."/>
            <person name="Kaczynski Z."/>
            <person name="Czerwicka M."/>
            <person name="Jafra S."/>
        </authorList>
    </citation>
    <scope>NUCLEOTIDE SEQUENCE [LARGE SCALE GENOMIC DNA]</scope>
    <source>
        <strain evidence="1 2">PR17</strain>
    </source>
</reference>